<keyword evidence="4" id="KW-1185">Reference proteome</keyword>
<dbReference type="RefSeq" id="WP_120748605.1">
    <property type="nucleotide sequence ID" value="NZ_RBAH01000012.1"/>
</dbReference>
<name>A0A3B0C8R8_9BACL</name>
<protein>
    <submittedName>
        <fullName evidence="3">DUF4129 domain-containing protein</fullName>
    </submittedName>
</protein>
<keyword evidence="1" id="KW-1133">Transmembrane helix</keyword>
<dbReference type="AlphaFoldDB" id="A0A3B0C8R8"/>
<dbReference type="Proteomes" id="UP000282311">
    <property type="component" value="Unassembled WGS sequence"/>
</dbReference>
<gene>
    <name evidence="3" type="ORF">D7M11_17930</name>
</gene>
<dbReference type="OrthoDB" id="2663086at2"/>
<feature type="transmembrane region" description="Helical" evidence="1">
    <location>
        <begin position="115"/>
        <end position="134"/>
    </location>
</feature>
<feature type="transmembrane region" description="Helical" evidence="1">
    <location>
        <begin position="193"/>
        <end position="214"/>
    </location>
</feature>
<comment type="caution">
    <text evidence="3">The sequence shown here is derived from an EMBL/GenBank/DDBJ whole genome shotgun (WGS) entry which is preliminary data.</text>
</comment>
<keyword evidence="1" id="KW-0472">Membrane</keyword>
<sequence>MIHVKRFTLAWLQGAVEIFVYFPVFVALYVLFPHIYPNLAASLAGLSVFYLLGYAFHYVFPSVWRWVGLLAAVALPGALTWLLSQHAFNVNIFLPALLAWFRGRHNRLSGWDNSFPAGLLWIGLLLYFFASFLYPRMAQTWQYAPWVTGFGIVTLALTLYRTNALTLRSEQTGMNGGERTQVSRETKWRNRSLVLTLFAIIVFIAAFRTIASAFKQAGEFLFYGAINLFLKFLNLLGDGQSNPPPKRQLEDDLLDQGGEPSTFALIMEQVLYAIGILLTLALLIWLLVFLSKHIRRWIAQLLGWYGERLDDRSGAGYVDEKESLLDGREWTRQRTKQWKERIAGLFRKEPGWDELADNRERVRRAYLLVLLGRIAAGYKHSEARTPRETGRELNRRAPLGQEETAVLSLYEEARYSGKPITDEDAAKVKRLFDRK</sequence>
<feature type="transmembrane region" description="Helical" evidence="1">
    <location>
        <begin position="270"/>
        <end position="290"/>
    </location>
</feature>
<organism evidence="3 4">
    <name type="scientific">Paenibacillus ginsengarvi</name>
    <dbReference type="NCBI Taxonomy" id="400777"/>
    <lineage>
        <taxon>Bacteria</taxon>
        <taxon>Bacillati</taxon>
        <taxon>Bacillota</taxon>
        <taxon>Bacilli</taxon>
        <taxon>Bacillales</taxon>
        <taxon>Paenibacillaceae</taxon>
        <taxon>Paenibacillus</taxon>
    </lineage>
</organism>
<evidence type="ECO:0000313" key="4">
    <source>
        <dbReference type="Proteomes" id="UP000282311"/>
    </source>
</evidence>
<evidence type="ECO:0000313" key="3">
    <source>
        <dbReference type="EMBL" id="RKN82222.1"/>
    </source>
</evidence>
<feature type="transmembrane region" description="Helical" evidence="1">
    <location>
        <begin position="87"/>
        <end position="103"/>
    </location>
</feature>
<evidence type="ECO:0000259" key="2">
    <source>
        <dbReference type="Pfam" id="PF13559"/>
    </source>
</evidence>
<feature type="transmembrane region" description="Helical" evidence="1">
    <location>
        <begin position="38"/>
        <end position="56"/>
    </location>
</feature>
<proteinExistence type="predicted"/>
<accession>A0A3B0C8R8</accession>
<dbReference type="Pfam" id="PF13559">
    <property type="entry name" value="DUF4129"/>
    <property type="match status" value="1"/>
</dbReference>
<evidence type="ECO:0000256" key="1">
    <source>
        <dbReference type="SAM" id="Phobius"/>
    </source>
</evidence>
<reference evidence="3 4" key="1">
    <citation type="journal article" date="2007" name="Int. J. Syst. Evol. Microbiol.">
        <title>Paenibacillus ginsengarvi sp. nov., isolated from soil from ginseng cultivation.</title>
        <authorList>
            <person name="Yoon M.H."/>
            <person name="Ten L.N."/>
            <person name="Im W.T."/>
        </authorList>
    </citation>
    <scope>NUCLEOTIDE SEQUENCE [LARGE SCALE GENOMIC DNA]</scope>
    <source>
        <strain evidence="3 4">KCTC 13059</strain>
    </source>
</reference>
<feature type="domain" description="Protein-glutamine gamma-glutamyltransferase-like C-terminal" evidence="2">
    <location>
        <begin position="375"/>
        <end position="432"/>
    </location>
</feature>
<dbReference type="EMBL" id="RBAH01000012">
    <property type="protein sequence ID" value="RKN82222.1"/>
    <property type="molecule type" value="Genomic_DNA"/>
</dbReference>
<feature type="transmembrane region" description="Helical" evidence="1">
    <location>
        <begin position="7"/>
        <end position="32"/>
    </location>
</feature>
<keyword evidence="1" id="KW-0812">Transmembrane</keyword>
<dbReference type="InterPro" id="IPR025403">
    <property type="entry name" value="TgpA-like_C"/>
</dbReference>
<feature type="transmembrane region" description="Helical" evidence="1">
    <location>
        <begin position="140"/>
        <end position="160"/>
    </location>
</feature>